<evidence type="ECO:0000313" key="10">
    <source>
        <dbReference type="Proteomes" id="UP000049685"/>
    </source>
</evidence>
<organism evidence="7 9">
    <name type="scientific">Paraclostridium sordellii</name>
    <name type="common">Clostridium sordellii</name>
    <dbReference type="NCBI Taxonomy" id="1505"/>
    <lineage>
        <taxon>Bacteria</taxon>
        <taxon>Bacillati</taxon>
        <taxon>Bacillota</taxon>
        <taxon>Clostridia</taxon>
        <taxon>Peptostreptococcales</taxon>
        <taxon>Peptostreptococcaceae</taxon>
        <taxon>Paraclostridium</taxon>
    </lineage>
</organism>
<accession>A0A0A1SLP4</accession>
<gene>
    <name evidence="5" type="ORF">ATCC9714_30981</name>
    <name evidence="7" type="ORF">R28058_29231</name>
    <name evidence="6" type="ORF">UMC4404_27231</name>
</gene>
<dbReference type="SUPFAM" id="SSF54862">
    <property type="entry name" value="4Fe-4S ferredoxins"/>
    <property type="match status" value="1"/>
</dbReference>
<dbReference type="GO" id="GO:0051536">
    <property type="term" value="F:iron-sulfur cluster binding"/>
    <property type="evidence" value="ECO:0007669"/>
    <property type="project" value="UniProtKB-KW"/>
</dbReference>
<name>A0A0A1SLP4_PARSO</name>
<dbReference type="Proteomes" id="UP000049685">
    <property type="component" value="Unassembled WGS sequence"/>
</dbReference>
<dbReference type="eggNOG" id="COG1143">
    <property type="taxonomic scope" value="Bacteria"/>
</dbReference>
<dbReference type="RefSeq" id="WP_021122061.1">
    <property type="nucleotide sequence ID" value="NZ_BDJI01000002.1"/>
</dbReference>
<evidence type="ECO:0000313" key="9">
    <source>
        <dbReference type="Proteomes" id="UP000049127"/>
    </source>
</evidence>
<reference evidence="9 10" key="1">
    <citation type="submission" date="2015-01" db="EMBL/GenBank/DDBJ databases">
        <authorList>
            <person name="Aslett A.Martin."/>
            <person name="De Silva Nishadi"/>
        </authorList>
    </citation>
    <scope>NUCLEOTIDE SEQUENCE [LARGE SCALE GENOMIC DNA]</scope>
    <source>
        <strain evidence="7 9">R28058</strain>
        <strain evidence="10">UMC4404</strain>
    </source>
</reference>
<dbReference type="Proteomes" id="UP000049127">
    <property type="component" value="Unassembled WGS sequence"/>
</dbReference>
<dbReference type="GeneID" id="97538921"/>
<sequence length="71" mass="7588">MAKGKVTFDQDFCKGCGLCVQACPVKIVEIDNTTINNKGYNPATVVELDKCIGCANCATMCPDAVITVERD</sequence>
<dbReference type="EMBL" id="LN679998">
    <property type="protein sequence ID" value="CEJ75210.1"/>
    <property type="molecule type" value="Genomic_DNA"/>
</dbReference>
<dbReference type="EMBL" id="CEKZ01000024">
    <property type="protein sequence ID" value="CEQ05206.1"/>
    <property type="molecule type" value="Genomic_DNA"/>
</dbReference>
<evidence type="ECO:0000313" key="5">
    <source>
        <dbReference type="EMBL" id="CEJ75210.1"/>
    </source>
</evidence>
<dbReference type="InterPro" id="IPR017900">
    <property type="entry name" value="4Fe4S_Fe_S_CS"/>
</dbReference>
<keyword evidence="2" id="KW-0408">Iron</keyword>
<evidence type="ECO:0000256" key="2">
    <source>
        <dbReference type="ARBA" id="ARBA00023004"/>
    </source>
</evidence>
<dbReference type="GO" id="GO:0046872">
    <property type="term" value="F:metal ion binding"/>
    <property type="evidence" value="ECO:0007669"/>
    <property type="project" value="UniProtKB-KW"/>
</dbReference>
<dbReference type="Pfam" id="PF12838">
    <property type="entry name" value="Fer4_7"/>
    <property type="match status" value="1"/>
</dbReference>
<feature type="domain" description="4Fe-4S ferredoxin-type" evidence="4">
    <location>
        <begin position="42"/>
        <end position="71"/>
    </location>
</feature>
<evidence type="ECO:0000313" key="6">
    <source>
        <dbReference type="EMBL" id="CEO35544.1"/>
    </source>
</evidence>
<evidence type="ECO:0000259" key="4">
    <source>
        <dbReference type="PROSITE" id="PS51379"/>
    </source>
</evidence>
<protein>
    <submittedName>
        <fullName evidence="5 7">4Fe-4S ferredoxin</fullName>
    </submittedName>
</protein>
<dbReference type="PATRIC" id="fig|1505.7.peg.3036"/>
<dbReference type="PROSITE" id="PS00198">
    <property type="entry name" value="4FE4S_FER_1"/>
    <property type="match status" value="2"/>
</dbReference>
<dbReference type="KEGG" id="psor:RSJ16_16910"/>
<dbReference type="PANTHER" id="PTHR43122:SF1">
    <property type="entry name" value="IRON-SULFUR-BINDING PROTEIN"/>
    <property type="match status" value="1"/>
</dbReference>
<dbReference type="Proteomes" id="UP000032811">
    <property type="component" value="Chromosome 1"/>
</dbReference>
<evidence type="ECO:0000313" key="8">
    <source>
        <dbReference type="Proteomes" id="UP000032811"/>
    </source>
</evidence>
<reference evidence="6" key="2">
    <citation type="submission" date="2015-01" db="EMBL/GenBank/DDBJ databases">
        <authorList>
            <person name="Aslett M.A."/>
            <person name="De Silva N."/>
        </authorList>
    </citation>
    <scope>NUCLEOTIDE SEQUENCE</scope>
    <source>
        <strain evidence="5 8">ATCC9714</strain>
        <strain evidence="6">UMC4404</strain>
    </source>
</reference>
<evidence type="ECO:0000256" key="1">
    <source>
        <dbReference type="ARBA" id="ARBA00022723"/>
    </source>
</evidence>
<dbReference type="InterPro" id="IPR017896">
    <property type="entry name" value="4Fe4S_Fe-S-bd"/>
</dbReference>
<dbReference type="AlphaFoldDB" id="A0A0A1SLP4"/>
<keyword evidence="1" id="KW-0479">Metal-binding</keyword>
<dbReference type="PANTHER" id="PTHR43122">
    <property type="entry name" value="FERREDOXIN SUBUNIT OF PYRUVATE:FLAVODOXIN OXIDOREDUCTASE-RELATED"/>
    <property type="match status" value="1"/>
</dbReference>
<proteinExistence type="predicted"/>
<dbReference type="PROSITE" id="PS51379">
    <property type="entry name" value="4FE4S_FER_2"/>
    <property type="match status" value="2"/>
</dbReference>
<feature type="domain" description="4Fe-4S ferredoxin-type" evidence="4">
    <location>
        <begin position="4"/>
        <end position="33"/>
    </location>
</feature>
<evidence type="ECO:0000256" key="3">
    <source>
        <dbReference type="ARBA" id="ARBA00023014"/>
    </source>
</evidence>
<keyword evidence="3" id="KW-0411">Iron-sulfur</keyword>
<dbReference type="Gene3D" id="3.30.70.20">
    <property type="match status" value="1"/>
</dbReference>
<keyword evidence="8" id="KW-1185">Reference proteome</keyword>
<dbReference type="EMBL" id="CDNY01000027">
    <property type="protein sequence ID" value="CEO35544.1"/>
    <property type="molecule type" value="Genomic_DNA"/>
</dbReference>
<dbReference type="OrthoDB" id="9804603at2"/>
<evidence type="ECO:0000313" key="7">
    <source>
        <dbReference type="EMBL" id="CEQ05206.1"/>
    </source>
</evidence>